<evidence type="ECO:0000313" key="3">
    <source>
        <dbReference type="Proteomes" id="UP000822688"/>
    </source>
</evidence>
<gene>
    <name evidence="2" type="ORF">KC19_12G178300</name>
</gene>
<protein>
    <submittedName>
        <fullName evidence="2">Uncharacterized protein</fullName>
    </submittedName>
</protein>
<dbReference type="Proteomes" id="UP000822688">
    <property type="component" value="Chromosome 12"/>
</dbReference>
<evidence type="ECO:0000256" key="1">
    <source>
        <dbReference type="SAM" id="MobiDB-lite"/>
    </source>
</evidence>
<name>A0A8T0GB17_CERPU</name>
<dbReference type="EMBL" id="CM026433">
    <property type="protein sequence ID" value="KAG0555564.1"/>
    <property type="molecule type" value="Genomic_DNA"/>
</dbReference>
<accession>A0A8T0GB17</accession>
<evidence type="ECO:0000313" key="2">
    <source>
        <dbReference type="EMBL" id="KAG0555564.1"/>
    </source>
</evidence>
<comment type="caution">
    <text evidence="2">The sequence shown here is derived from an EMBL/GenBank/DDBJ whole genome shotgun (WGS) entry which is preliminary data.</text>
</comment>
<feature type="region of interest" description="Disordered" evidence="1">
    <location>
        <begin position="18"/>
        <end position="42"/>
    </location>
</feature>
<sequence>MEMATTCVERATRRTRGDDCQAPVLDTPSAAPGEAEGLGDNAARRGRLARICSRTLPLSNPPPSPHLQHRHSSRFLDCAPSHVLSGGLPLLLIFRRICDLYDCSALCLAFGSSWYLPHLHRKEFFWVLRQT</sequence>
<organism evidence="2 3">
    <name type="scientific">Ceratodon purpureus</name>
    <name type="common">Fire moss</name>
    <name type="synonym">Dicranum purpureum</name>
    <dbReference type="NCBI Taxonomy" id="3225"/>
    <lineage>
        <taxon>Eukaryota</taxon>
        <taxon>Viridiplantae</taxon>
        <taxon>Streptophyta</taxon>
        <taxon>Embryophyta</taxon>
        <taxon>Bryophyta</taxon>
        <taxon>Bryophytina</taxon>
        <taxon>Bryopsida</taxon>
        <taxon>Dicranidae</taxon>
        <taxon>Pseudoditrichales</taxon>
        <taxon>Ditrichaceae</taxon>
        <taxon>Ceratodon</taxon>
    </lineage>
</organism>
<keyword evidence="3" id="KW-1185">Reference proteome</keyword>
<reference evidence="2" key="1">
    <citation type="submission" date="2020-06" db="EMBL/GenBank/DDBJ databases">
        <title>WGS assembly of Ceratodon purpureus strain R40.</title>
        <authorList>
            <person name="Carey S.B."/>
            <person name="Jenkins J."/>
            <person name="Shu S."/>
            <person name="Lovell J.T."/>
            <person name="Sreedasyam A."/>
            <person name="Maumus F."/>
            <person name="Tiley G.P."/>
            <person name="Fernandez-Pozo N."/>
            <person name="Barry K."/>
            <person name="Chen C."/>
            <person name="Wang M."/>
            <person name="Lipzen A."/>
            <person name="Daum C."/>
            <person name="Saski C.A."/>
            <person name="Payton A.C."/>
            <person name="Mcbreen J.C."/>
            <person name="Conrad R.E."/>
            <person name="Kollar L.M."/>
            <person name="Olsson S."/>
            <person name="Huttunen S."/>
            <person name="Landis J.B."/>
            <person name="Wickett N.J."/>
            <person name="Johnson M.G."/>
            <person name="Rensing S.A."/>
            <person name="Grimwood J."/>
            <person name="Schmutz J."/>
            <person name="Mcdaniel S.F."/>
        </authorList>
    </citation>
    <scope>NUCLEOTIDE SEQUENCE</scope>
    <source>
        <strain evidence="2">R40</strain>
    </source>
</reference>
<dbReference type="AlphaFoldDB" id="A0A8T0GB17"/>
<proteinExistence type="predicted"/>